<dbReference type="GO" id="GO:0016829">
    <property type="term" value="F:lyase activity"/>
    <property type="evidence" value="ECO:0007669"/>
    <property type="project" value="UniProtKB-KW"/>
</dbReference>
<dbReference type="GO" id="GO:0005829">
    <property type="term" value="C:cytosol"/>
    <property type="evidence" value="ECO:0007669"/>
    <property type="project" value="TreeGrafter"/>
</dbReference>
<dbReference type="CDD" id="cd06558">
    <property type="entry name" value="crotonase-like"/>
    <property type="match status" value="1"/>
</dbReference>
<dbReference type="Proteomes" id="UP000323393">
    <property type="component" value="Unassembled WGS sequence"/>
</dbReference>
<dbReference type="EMBL" id="VTEU01000001">
    <property type="protein sequence ID" value="TYS61497.1"/>
    <property type="molecule type" value="Genomic_DNA"/>
</dbReference>
<gene>
    <name evidence="2" type="ORF">FZC74_04250</name>
</gene>
<dbReference type="PANTHER" id="PTHR11941">
    <property type="entry name" value="ENOYL-COA HYDRATASE-RELATED"/>
    <property type="match status" value="1"/>
</dbReference>
<dbReference type="SUPFAM" id="SSF52096">
    <property type="entry name" value="ClpP/crotonase"/>
    <property type="match status" value="1"/>
</dbReference>
<evidence type="ECO:0000313" key="2">
    <source>
        <dbReference type="EMBL" id="TYS61497.1"/>
    </source>
</evidence>
<accession>A0AA94WSU1</accession>
<proteinExistence type="predicted"/>
<evidence type="ECO:0000313" key="3">
    <source>
        <dbReference type="Proteomes" id="UP000323393"/>
    </source>
</evidence>
<name>A0AA94WSU1_9BACI</name>
<dbReference type="Pfam" id="PF00378">
    <property type="entry name" value="ECH_1"/>
    <property type="match status" value="1"/>
</dbReference>
<dbReference type="GO" id="GO:0006635">
    <property type="term" value="P:fatty acid beta-oxidation"/>
    <property type="evidence" value="ECO:0007669"/>
    <property type="project" value="TreeGrafter"/>
</dbReference>
<keyword evidence="1" id="KW-0456">Lyase</keyword>
<dbReference type="RefSeq" id="WP_148965029.1">
    <property type="nucleotide sequence ID" value="NZ_VTEU01000001.1"/>
</dbReference>
<evidence type="ECO:0000256" key="1">
    <source>
        <dbReference type="ARBA" id="ARBA00023239"/>
    </source>
</evidence>
<dbReference type="InterPro" id="IPR029045">
    <property type="entry name" value="ClpP/crotonase-like_dom_sf"/>
</dbReference>
<sequence length="256" mass="28622">MTETKVHTHIDEDQFFWFTINRPDKRNAIDYDVMNELKSSLKQVRENHAIRAFIITGNGNQSFCSGGDLSVFHALHTKEEAYSMLSKMGEILYDLMTLPVPTVALINGTAIGGGCEIAAACDQRWAVSHATLGFVQGRLGITTGWGGASMLMEKVPHASAIKMLSSACTYTASEAVELGYIQKVVSFFDSQSLQEEFAVSSAVLRSYKKSFISKWEQSALKERMLAEIEQCSILWEQDEHHDAVKVFLENKKNKRI</sequence>
<organism evidence="2 3">
    <name type="scientific">Sutcliffiella horikoshii</name>
    <dbReference type="NCBI Taxonomy" id="79883"/>
    <lineage>
        <taxon>Bacteria</taxon>
        <taxon>Bacillati</taxon>
        <taxon>Bacillota</taxon>
        <taxon>Bacilli</taxon>
        <taxon>Bacillales</taxon>
        <taxon>Bacillaceae</taxon>
        <taxon>Sutcliffiella</taxon>
    </lineage>
</organism>
<protein>
    <submittedName>
        <fullName evidence="2">Enoyl-CoA hydratase/isomerase family protein</fullName>
    </submittedName>
</protein>
<dbReference type="AlphaFoldDB" id="A0AA94WSU1"/>
<comment type="caution">
    <text evidence="2">The sequence shown here is derived from an EMBL/GenBank/DDBJ whole genome shotgun (WGS) entry which is preliminary data.</text>
</comment>
<dbReference type="InterPro" id="IPR001753">
    <property type="entry name" value="Enoyl-CoA_hydra/iso"/>
</dbReference>
<dbReference type="PANTHER" id="PTHR11941:SF27">
    <property type="entry name" value="ETHYLMALONYL-COA DECARBOXYLASE"/>
    <property type="match status" value="1"/>
</dbReference>
<reference evidence="2 3" key="1">
    <citation type="submission" date="2019-08" db="EMBL/GenBank/DDBJ databases">
        <title>Bacillus genomes from the desert of Cuatro Cienegas, Coahuila.</title>
        <authorList>
            <person name="Olmedo-Alvarez G."/>
        </authorList>
    </citation>
    <scope>NUCLEOTIDE SEQUENCE [LARGE SCALE GENOMIC DNA]</scope>
    <source>
        <strain evidence="2 3">CH88_3T</strain>
    </source>
</reference>
<dbReference type="Gene3D" id="3.90.226.10">
    <property type="entry name" value="2-enoyl-CoA Hydratase, Chain A, domain 1"/>
    <property type="match status" value="1"/>
</dbReference>